<feature type="non-terminal residue" evidence="1">
    <location>
        <position position="1"/>
    </location>
</feature>
<gene>
    <name evidence="1" type="ORF">METZ01_LOCUS443986</name>
</gene>
<accession>A0A382Z6L1</accession>
<name>A0A382Z6L1_9ZZZZ</name>
<proteinExistence type="predicted"/>
<evidence type="ECO:0000313" key="1">
    <source>
        <dbReference type="EMBL" id="SVD91132.1"/>
    </source>
</evidence>
<organism evidence="1">
    <name type="scientific">marine metagenome</name>
    <dbReference type="NCBI Taxonomy" id="408172"/>
    <lineage>
        <taxon>unclassified sequences</taxon>
        <taxon>metagenomes</taxon>
        <taxon>ecological metagenomes</taxon>
    </lineage>
</organism>
<reference evidence="1" key="1">
    <citation type="submission" date="2018-05" db="EMBL/GenBank/DDBJ databases">
        <authorList>
            <person name="Lanie J.A."/>
            <person name="Ng W.-L."/>
            <person name="Kazmierczak K.M."/>
            <person name="Andrzejewski T.M."/>
            <person name="Davidsen T.M."/>
            <person name="Wayne K.J."/>
            <person name="Tettelin H."/>
            <person name="Glass J.I."/>
            <person name="Rusch D."/>
            <person name="Podicherti R."/>
            <person name="Tsui H.-C.T."/>
            <person name="Winkler M.E."/>
        </authorList>
    </citation>
    <scope>NUCLEOTIDE SEQUENCE</scope>
</reference>
<dbReference type="AlphaFoldDB" id="A0A382Z6L1"/>
<sequence length="235" mass="27593">REYLEINRFSSEYKKYELDALLNGILKSFVNGKQSKVVIKHTSGNLSLPIGYNDIENINQKEVLLYTNLEKILSHSITSDGLRADAEGNVKTRLKYFNKICLSNSFNLYDLKPIEKVSLIWMVEFSKMLSRKISNENSLIINFDYDFKENNKEETIRKIIEYIFDGDTNNIDEIMNSKDWNINPKNGKEFSFQDREEAIIKNYLSSKIEIEKAINWVESICKEEPYLMPLLNYIR</sequence>
<dbReference type="EMBL" id="UINC01181434">
    <property type="protein sequence ID" value="SVD91132.1"/>
    <property type="molecule type" value="Genomic_DNA"/>
</dbReference>
<protein>
    <submittedName>
        <fullName evidence="1">Uncharacterized protein</fullName>
    </submittedName>
</protein>